<evidence type="ECO:0000256" key="3">
    <source>
        <dbReference type="ARBA" id="ARBA00023002"/>
    </source>
</evidence>
<dbReference type="Pfam" id="PF05368">
    <property type="entry name" value="NmrA"/>
    <property type="match status" value="1"/>
</dbReference>
<dbReference type="Gene3D" id="3.40.50.720">
    <property type="entry name" value="NAD(P)-binding Rossmann-like Domain"/>
    <property type="match status" value="1"/>
</dbReference>
<dbReference type="GO" id="GO:0016491">
    <property type="term" value="F:oxidoreductase activity"/>
    <property type="evidence" value="ECO:0007669"/>
    <property type="project" value="UniProtKB-KW"/>
</dbReference>
<accession>A0AAD7DGF6</accession>
<evidence type="ECO:0000256" key="2">
    <source>
        <dbReference type="ARBA" id="ARBA00022857"/>
    </source>
</evidence>
<dbReference type="Gene3D" id="3.90.25.10">
    <property type="entry name" value="UDP-galactose 4-epimerase, domain 1"/>
    <property type="match status" value="1"/>
</dbReference>
<evidence type="ECO:0000313" key="6">
    <source>
        <dbReference type="Proteomes" id="UP001221757"/>
    </source>
</evidence>
<dbReference type="InterPro" id="IPR051164">
    <property type="entry name" value="NmrA-like_oxidored"/>
</dbReference>
<dbReference type="AlphaFoldDB" id="A0AAD7DGF6"/>
<dbReference type="EMBL" id="JARKIE010000075">
    <property type="protein sequence ID" value="KAJ7688976.1"/>
    <property type="molecule type" value="Genomic_DNA"/>
</dbReference>
<organism evidence="5 6">
    <name type="scientific">Mycena rosella</name>
    <name type="common">Pink bonnet</name>
    <name type="synonym">Agaricus rosellus</name>
    <dbReference type="NCBI Taxonomy" id="1033263"/>
    <lineage>
        <taxon>Eukaryota</taxon>
        <taxon>Fungi</taxon>
        <taxon>Dikarya</taxon>
        <taxon>Basidiomycota</taxon>
        <taxon>Agaricomycotina</taxon>
        <taxon>Agaricomycetes</taxon>
        <taxon>Agaricomycetidae</taxon>
        <taxon>Agaricales</taxon>
        <taxon>Marasmiineae</taxon>
        <taxon>Mycenaceae</taxon>
        <taxon>Mycena</taxon>
    </lineage>
</organism>
<feature type="domain" description="NmrA-like" evidence="4">
    <location>
        <begin position="11"/>
        <end position="287"/>
    </location>
</feature>
<dbReference type="GO" id="GO:0005634">
    <property type="term" value="C:nucleus"/>
    <property type="evidence" value="ECO:0007669"/>
    <property type="project" value="TreeGrafter"/>
</dbReference>
<name>A0AAD7DGF6_MYCRO</name>
<dbReference type="SUPFAM" id="SSF51735">
    <property type="entry name" value="NAD(P)-binding Rossmann-fold domains"/>
    <property type="match status" value="1"/>
</dbReference>
<gene>
    <name evidence="5" type="ORF">B0H17DRAFT_1160211</name>
</gene>
<sequence>MKITQNSSAPLVAVFNATGTQGGSVIKALEESDKPYRIRGFTRDATKPSAQELVTKGVEVVTISLLIENQKEVRKAFSGANMAFEVSEAKMFIDSTKAAGVQRVVWSGLTSFSKASPGKYVHVYQFDGKADIAEYGRQSGVPNFLQFHRSLMLTKQDDGTFAIEWPVKPTTTIPIIDIAHDYGPYVRQVLELPVFPDGSEMLTAGENISVENIALQLSEATGKKIVFKQLSITKFRNILQNLGLPAHMIPAMQEVFQTFDEFGYYGGKPTTNLDGLVRKPRTWAEFARIADWSKVLV</sequence>
<evidence type="ECO:0000256" key="1">
    <source>
        <dbReference type="ARBA" id="ARBA00006328"/>
    </source>
</evidence>
<dbReference type="PANTHER" id="PTHR42748">
    <property type="entry name" value="NITROGEN METABOLITE REPRESSION PROTEIN NMRA FAMILY MEMBER"/>
    <property type="match status" value="1"/>
</dbReference>
<dbReference type="PANTHER" id="PTHR42748:SF30">
    <property type="entry name" value="NMRA-LIKE DOMAIN-CONTAINING PROTEIN"/>
    <property type="match status" value="1"/>
</dbReference>
<proteinExistence type="inferred from homology"/>
<dbReference type="InterPro" id="IPR036291">
    <property type="entry name" value="NAD(P)-bd_dom_sf"/>
</dbReference>
<evidence type="ECO:0000259" key="4">
    <source>
        <dbReference type="Pfam" id="PF05368"/>
    </source>
</evidence>
<comment type="caution">
    <text evidence="5">The sequence shown here is derived from an EMBL/GenBank/DDBJ whole genome shotgun (WGS) entry which is preliminary data.</text>
</comment>
<keyword evidence="3" id="KW-0560">Oxidoreductase</keyword>
<keyword evidence="2" id="KW-0521">NADP</keyword>
<protein>
    <submittedName>
        <fullName evidence="5">NAD(P)-binding protein</fullName>
    </submittedName>
</protein>
<dbReference type="InterPro" id="IPR008030">
    <property type="entry name" value="NmrA-like"/>
</dbReference>
<comment type="similarity">
    <text evidence="1">Belongs to the NmrA-type oxidoreductase family.</text>
</comment>
<dbReference type="Proteomes" id="UP001221757">
    <property type="component" value="Unassembled WGS sequence"/>
</dbReference>
<keyword evidence="6" id="KW-1185">Reference proteome</keyword>
<evidence type="ECO:0000313" key="5">
    <source>
        <dbReference type="EMBL" id="KAJ7688976.1"/>
    </source>
</evidence>
<reference evidence="5" key="1">
    <citation type="submission" date="2023-03" db="EMBL/GenBank/DDBJ databases">
        <title>Massive genome expansion in bonnet fungi (Mycena s.s.) driven by repeated elements and novel gene families across ecological guilds.</title>
        <authorList>
            <consortium name="Lawrence Berkeley National Laboratory"/>
            <person name="Harder C.B."/>
            <person name="Miyauchi S."/>
            <person name="Viragh M."/>
            <person name="Kuo A."/>
            <person name="Thoen E."/>
            <person name="Andreopoulos B."/>
            <person name="Lu D."/>
            <person name="Skrede I."/>
            <person name="Drula E."/>
            <person name="Henrissat B."/>
            <person name="Morin E."/>
            <person name="Kohler A."/>
            <person name="Barry K."/>
            <person name="LaButti K."/>
            <person name="Morin E."/>
            <person name="Salamov A."/>
            <person name="Lipzen A."/>
            <person name="Mereny Z."/>
            <person name="Hegedus B."/>
            <person name="Baldrian P."/>
            <person name="Stursova M."/>
            <person name="Weitz H."/>
            <person name="Taylor A."/>
            <person name="Grigoriev I.V."/>
            <person name="Nagy L.G."/>
            <person name="Martin F."/>
            <person name="Kauserud H."/>
        </authorList>
    </citation>
    <scope>NUCLEOTIDE SEQUENCE</scope>
    <source>
        <strain evidence="5">CBHHK067</strain>
    </source>
</reference>